<proteinExistence type="predicted"/>
<dbReference type="EMBL" id="JAHJDP010000114">
    <property type="protein sequence ID" value="MBU2693126.1"/>
    <property type="molecule type" value="Genomic_DNA"/>
</dbReference>
<name>A0A948RZ90_UNCEI</name>
<sequence length="119" mass="13041">MDRYIGLDAHSSSCTMAVVGPSGRRLQSKVLETNARELIDFLKSLPRPRHLCLEEGTHSAWLYEELAPHVDKIVVVGVGKRRGSKSDAVDAFGLAEAIRYGCNAGSRACFVRAGLRLEE</sequence>
<reference evidence="1" key="1">
    <citation type="submission" date="2021-05" db="EMBL/GenBank/DDBJ databases">
        <title>Energy efficiency and biological interactions define the core microbiome of deep oligotrophic groundwater.</title>
        <authorList>
            <person name="Mehrshad M."/>
            <person name="Lopez-Fernandez M."/>
            <person name="Bell E."/>
            <person name="Bernier-Latmani R."/>
            <person name="Bertilsson S."/>
            <person name="Dopson M."/>
        </authorList>
    </citation>
    <scope>NUCLEOTIDE SEQUENCE</scope>
    <source>
        <strain evidence="1">Modern_marine.mb.64</strain>
    </source>
</reference>
<evidence type="ECO:0000313" key="1">
    <source>
        <dbReference type="EMBL" id="MBU2693126.1"/>
    </source>
</evidence>
<comment type="caution">
    <text evidence="1">The sequence shown here is derived from an EMBL/GenBank/DDBJ whole genome shotgun (WGS) entry which is preliminary data.</text>
</comment>
<gene>
    <name evidence="1" type="ORF">KJ970_19590</name>
</gene>
<organism evidence="1 2">
    <name type="scientific">Eiseniibacteriota bacterium</name>
    <dbReference type="NCBI Taxonomy" id="2212470"/>
    <lineage>
        <taxon>Bacteria</taxon>
        <taxon>Candidatus Eiseniibacteriota</taxon>
    </lineage>
</organism>
<dbReference type="AlphaFoldDB" id="A0A948RZ90"/>
<accession>A0A948RZ90</accession>
<protein>
    <recommendedName>
        <fullName evidence="3">IS110 family transposase</fullName>
    </recommendedName>
</protein>
<dbReference type="Proteomes" id="UP000777784">
    <property type="component" value="Unassembled WGS sequence"/>
</dbReference>
<evidence type="ECO:0000313" key="2">
    <source>
        <dbReference type="Proteomes" id="UP000777784"/>
    </source>
</evidence>
<evidence type="ECO:0008006" key="3">
    <source>
        <dbReference type="Google" id="ProtNLM"/>
    </source>
</evidence>